<feature type="compositionally biased region" description="Polar residues" evidence="1">
    <location>
        <begin position="1"/>
        <end position="12"/>
    </location>
</feature>
<comment type="caution">
    <text evidence="3">The sequence shown here is derived from an EMBL/GenBank/DDBJ whole genome shotgun (WGS) entry which is preliminary data.</text>
</comment>
<evidence type="ECO:0000256" key="1">
    <source>
        <dbReference type="SAM" id="MobiDB-lite"/>
    </source>
</evidence>
<dbReference type="GO" id="GO:0045944">
    <property type="term" value="P:positive regulation of transcription by RNA polymerase II"/>
    <property type="evidence" value="ECO:0007669"/>
    <property type="project" value="TreeGrafter"/>
</dbReference>
<dbReference type="VEuPathDB" id="TrichDB:TRFO_08615"/>
<proteinExistence type="predicted"/>
<evidence type="ECO:0000313" key="3">
    <source>
        <dbReference type="EMBL" id="OHS99052.1"/>
    </source>
</evidence>
<dbReference type="InterPro" id="IPR000253">
    <property type="entry name" value="FHA_dom"/>
</dbReference>
<dbReference type="EMBL" id="MLAK01001026">
    <property type="protein sequence ID" value="OHS99052.1"/>
    <property type="molecule type" value="Genomic_DNA"/>
</dbReference>
<evidence type="ECO:0000313" key="4">
    <source>
        <dbReference type="Proteomes" id="UP000179807"/>
    </source>
</evidence>
<accession>A0A1J4JP56</accession>
<dbReference type="Proteomes" id="UP000179807">
    <property type="component" value="Unassembled WGS sequence"/>
</dbReference>
<dbReference type="InterPro" id="IPR037912">
    <property type="entry name" value="MCRS1"/>
</dbReference>
<feature type="domain" description="FHA" evidence="2">
    <location>
        <begin position="247"/>
        <end position="305"/>
    </location>
</feature>
<dbReference type="GO" id="GO:0071339">
    <property type="term" value="C:MLL1 complex"/>
    <property type="evidence" value="ECO:0007669"/>
    <property type="project" value="InterPro"/>
</dbReference>
<organism evidence="3 4">
    <name type="scientific">Tritrichomonas foetus</name>
    <dbReference type="NCBI Taxonomy" id="1144522"/>
    <lineage>
        <taxon>Eukaryota</taxon>
        <taxon>Metamonada</taxon>
        <taxon>Parabasalia</taxon>
        <taxon>Tritrichomonadida</taxon>
        <taxon>Tritrichomonadidae</taxon>
        <taxon>Tritrichomonas</taxon>
    </lineage>
</organism>
<dbReference type="GO" id="GO:0044545">
    <property type="term" value="C:NSL complex"/>
    <property type="evidence" value="ECO:0007669"/>
    <property type="project" value="TreeGrafter"/>
</dbReference>
<sequence>MTENQPNTQANPTAEVKSAPPPLLPQILPPVTSTLLPLSQDAKANLIINAMHVPFSQLQASAAPLEKYAQNELEQNFISYLKDPPEISNFNINDIKISQDFDIDEDYILLSYIKHSSSDDFRNYIKDWLYVFKPFRSIESIENRMNEIKEWNEEQTEQFYQEYTTVILDEKLFADSTLPTCDKPILYTHSRCAYEPTFKIHPSEAIDKEIDRLSPQTQCFLRDSRFDNCLAILRSEKYEFQMKNEAIMIGRGSADQIVDVEMNFVSEKPCVHISRNQAIISFLEDFNFYIENCGNRAFRVNGAIIPVGGMAILPPNAILDFSDSLLVFIPNMKLVNDVKNAVENPQSSSKSRKRVEA</sequence>
<keyword evidence="4" id="KW-1185">Reference proteome</keyword>
<gene>
    <name evidence="3" type="ORF">TRFO_08615</name>
</gene>
<dbReference type="InterPro" id="IPR008984">
    <property type="entry name" value="SMAD_FHA_dom_sf"/>
</dbReference>
<dbReference type="PANTHER" id="PTHR13233">
    <property type="entry name" value="MICROSPHERULE PROTEIN 1"/>
    <property type="match status" value="1"/>
</dbReference>
<reference evidence="3" key="1">
    <citation type="submission" date="2016-10" db="EMBL/GenBank/DDBJ databases">
        <authorList>
            <person name="Benchimol M."/>
            <person name="Almeida L.G."/>
            <person name="Vasconcelos A.T."/>
            <person name="Perreira-Neves A."/>
            <person name="Rosa I.A."/>
            <person name="Tasca T."/>
            <person name="Bogo M.R."/>
            <person name="de Souza W."/>
        </authorList>
    </citation>
    <scope>NUCLEOTIDE SEQUENCE [LARGE SCALE GENOMIC DNA]</scope>
    <source>
        <strain evidence="3">K</strain>
    </source>
</reference>
<dbReference type="PROSITE" id="PS50006">
    <property type="entry name" value="FHA_DOMAIN"/>
    <property type="match status" value="1"/>
</dbReference>
<dbReference type="AlphaFoldDB" id="A0A1J4JP56"/>
<dbReference type="GO" id="GO:0031011">
    <property type="term" value="C:Ino80 complex"/>
    <property type="evidence" value="ECO:0007669"/>
    <property type="project" value="InterPro"/>
</dbReference>
<dbReference type="SUPFAM" id="SSF49879">
    <property type="entry name" value="SMAD/FHA domain"/>
    <property type="match status" value="1"/>
</dbReference>
<evidence type="ECO:0000259" key="2">
    <source>
        <dbReference type="PROSITE" id="PS50006"/>
    </source>
</evidence>
<protein>
    <recommendedName>
        <fullName evidence="2">FHA domain-containing protein</fullName>
    </recommendedName>
</protein>
<feature type="region of interest" description="Disordered" evidence="1">
    <location>
        <begin position="1"/>
        <end position="23"/>
    </location>
</feature>
<name>A0A1J4JP56_9EUKA</name>
<dbReference type="PANTHER" id="PTHR13233:SF0">
    <property type="entry name" value="MICROSPHERULE PROTEIN 1"/>
    <property type="match status" value="1"/>
</dbReference>
<dbReference type="GeneID" id="94829101"/>
<dbReference type="OrthoDB" id="10262769at2759"/>
<dbReference type="RefSeq" id="XP_068352189.1">
    <property type="nucleotide sequence ID" value="XM_068494397.1"/>
</dbReference>
<dbReference type="GO" id="GO:0002151">
    <property type="term" value="F:G-quadruplex RNA binding"/>
    <property type="evidence" value="ECO:0007669"/>
    <property type="project" value="InterPro"/>
</dbReference>